<evidence type="ECO:0000313" key="5">
    <source>
        <dbReference type="RefSeq" id="XP_030979863.1"/>
    </source>
</evidence>
<evidence type="ECO:0008006" key="6">
    <source>
        <dbReference type="Google" id="ProtNLM"/>
    </source>
</evidence>
<dbReference type="InterPro" id="IPR020904">
    <property type="entry name" value="Sc_DH/Rdtase_CS"/>
</dbReference>
<keyword evidence="2" id="KW-0521">NADP</keyword>
<dbReference type="GeneID" id="41965182"/>
<evidence type="ECO:0000313" key="4">
    <source>
        <dbReference type="Proteomes" id="UP000515153"/>
    </source>
</evidence>
<dbReference type="RefSeq" id="XP_030979863.1">
    <property type="nucleotide sequence ID" value="XM_031130274.1"/>
</dbReference>
<comment type="similarity">
    <text evidence="1">Belongs to the short-chain dehydrogenases/reductases (SDR) family.</text>
</comment>
<reference evidence="5" key="2">
    <citation type="submission" date="2019-10" db="EMBL/GenBank/DDBJ databases">
        <authorList>
            <consortium name="NCBI Genome Project"/>
        </authorList>
    </citation>
    <scope>NUCLEOTIDE SEQUENCE</scope>
    <source>
        <strain evidence="5">NI907</strain>
    </source>
</reference>
<dbReference type="AlphaFoldDB" id="A0A6P8AY71"/>
<dbReference type="OrthoDB" id="498125at2759"/>
<dbReference type="PANTHER" id="PTHR43180">
    <property type="entry name" value="3-OXOACYL-(ACYL-CARRIER-PROTEIN) REDUCTASE (AFU_ORTHOLOGUE AFUA_6G11210)"/>
    <property type="match status" value="1"/>
</dbReference>
<dbReference type="Pfam" id="PF00106">
    <property type="entry name" value="adh_short"/>
    <property type="match status" value="1"/>
</dbReference>
<dbReference type="PROSITE" id="PS00061">
    <property type="entry name" value="ADH_SHORT"/>
    <property type="match status" value="1"/>
</dbReference>
<evidence type="ECO:0000256" key="1">
    <source>
        <dbReference type="ARBA" id="ARBA00006484"/>
    </source>
</evidence>
<evidence type="ECO:0000256" key="2">
    <source>
        <dbReference type="ARBA" id="ARBA00022857"/>
    </source>
</evidence>
<name>A0A6P8AY71_PYRGI</name>
<dbReference type="SUPFAM" id="SSF51735">
    <property type="entry name" value="NAD(P)-binding Rossmann-fold domains"/>
    <property type="match status" value="1"/>
</dbReference>
<gene>
    <name evidence="5" type="ORF">PgNI_10301</name>
</gene>
<sequence>MAGLAPADMHRIVEAIKQSGPVDVSKPLEVSGLKGKTILITGGASGIGASLAREWAAHGANIIIGDINTAAGEALVAELRGSASKGQLHHFQHCNVLDWQSQVEMFKAAVKASPTGDIDAVVPNAGVVDPNNPITGKPGFENPVGLDGDRPSPPDLRVMGINCMAVFHTVHLALFWLARNKPGRDRHILLIGSIASFCPVVGESQYTASKHAVMGLFRSLRATSWRQGVRVNILCPYFIDSGLMSRVALTMMAGGRMAKMADVVEAATRLMADDQIVGRGLVVGPRIKVRDGEDGEPIVELKEPEDGQRAMWDPYLHDFETVESFTHKYTRVLNTIEYLRGWAGWASDLVHIFLVRKGPEKLQPTKRA</sequence>
<dbReference type="PANTHER" id="PTHR43180:SF16">
    <property type="entry name" value="BACILYSIN BIOSYNTHESIS OXIDOREDUCTASE BACC"/>
    <property type="match status" value="1"/>
</dbReference>
<dbReference type="GO" id="GO:0016491">
    <property type="term" value="F:oxidoreductase activity"/>
    <property type="evidence" value="ECO:0007669"/>
    <property type="project" value="UniProtKB-KW"/>
</dbReference>
<proteinExistence type="inferred from homology"/>
<accession>A0A6P8AY71</accession>
<organism evidence="4 5">
    <name type="scientific">Pyricularia grisea</name>
    <name type="common">Crabgrass-specific blast fungus</name>
    <name type="synonym">Magnaporthe grisea</name>
    <dbReference type="NCBI Taxonomy" id="148305"/>
    <lineage>
        <taxon>Eukaryota</taxon>
        <taxon>Fungi</taxon>
        <taxon>Dikarya</taxon>
        <taxon>Ascomycota</taxon>
        <taxon>Pezizomycotina</taxon>
        <taxon>Sordariomycetes</taxon>
        <taxon>Sordariomycetidae</taxon>
        <taxon>Magnaporthales</taxon>
        <taxon>Pyriculariaceae</taxon>
        <taxon>Pyricularia</taxon>
    </lineage>
</organism>
<dbReference type="InterPro" id="IPR002347">
    <property type="entry name" value="SDR_fam"/>
</dbReference>
<protein>
    <recommendedName>
        <fullName evidence="6">5'-hydroxyaverantin dehydrogenase</fullName>
    </recommendedName>
</protein>
<dbReference type="InterPro" id="IPR036291">
    <property type="entry name" value="NAD(P)-bd_dom_sf"/>
</dbReference>
<dbReference type="Proteomes" id="UP000515153">
    <property type="component" value="Chromosome VII"/>
</dbReference>
<keyword evidence="4" id="KW-1185">Reference proteome</keyword>
<evidence type="ECO:0000256" key="3">
    <source>
        <dbReference type="ARBA" id="ARBA00023002"/>
    </source>
</evidence>
<dbReference type="Gene3D" id="3.40.50.720">
    <property type="entry name" value="NAD(P)-binding Rossmann-like Domain"/>
    <property type="match status" value="1"/>
</dbReference>
<reference evidence="4 5" key="1">
    <citation type="journal article" date="2019" name="Mol. Biol. Evol.">
        <title>Blast fungal genomes show frequent chromosomal changes, gene gains and losses, and effector gene turnover.</title>
        <authorList>
            <person name="Gomez Luciano L.B."/>
            <person name="Jason Tsai I."/>
            <person name="Chuma I."/>
            <person name="Tosa Y."/>
            <person name="Chen Y.H."/>
            <person name="Li J.Y."/>
            <person name="Li M.Y."/>
            <person name="Jade Lu M.Y."/>
            <person name="Nakayashiki H."/>
            <person name="Li W.H."/>
        </authorList>
    </citation>
    <scope>NUCLEOTIDE SEQUENCE [LARGE SCALE GENOMIC DNA]</scope>
    <source>
        <strain evidence="4 5">NI907</strain>
    </source>
</reference>
<keyword evidence="3" id="KW-0560">Oxidoreductase</keyword>
<dbReference type="PRINTS" id="PR00081">
    <property type="entry name" value="GDHRDH"/>
</dbReference>
<dbReference type="KEGG" id="pgri:PgNI_10301"/>
<reference evidence="5" key="3">
    <citation type="submission" date="2025-08" db="UniProtKB">
        <authorList>
            <consortium name="RefSeq"/>
        </authorList>
    </citation>
    <scope>IDENTIFICATION</scope>
    <source>
        <strain evidence="5">NI907</strain>
    </source>
</reference>